<dbReference type="InParanoid" id="B0E2B1"/>
<organism evidence="2">
    <name type="scientific">Laccaria bicolor (strain S238N-H82 / ATCC MYA-4686)</name>
    <name type="common">Bicoloured deceiver</name>
    <name type="synonym">Laccaria laccata var. bicolor</name>
    <dbReference type="NCBI Taxonomy" id="486041"/>
    <lineage>
        <taxon>Eukaryota</taxon>
        <taxon>Fungi</taxon>
        <taxon>Dikarya</taxon>
        <taxon>Basidiomycota</taxon>
        <taxon>Agaricomycotina</taxon>
        <taxon>Agaricomycetes</taxon>
        <taxon>Agaricomycetidae</taxon>
        <taxon>Agaricales</taxon>
        <taxon>Agaricineae</taxon>
        <taxon>Hydnangiaceae</taxon>
        <taxon>Laccaria</taxon>
    </lineage>
</organism>
<dbReference type="AlphaFoldDB" id="B0E2B1"/>
<proteinExistence type="predicted"/>
<evidence type="ECO:0000313" key="2">
    <source>
        <dbReference type="Proteomes" id="UP000001194"/>
    </source>
</evidence>
<keyword evidence="2" id="KW-1185">Reference proteome</keyword>
<evidence type="ECO:0000313" key="1">
    <source>
        <dbReference type="EMBL" id="EDQ99025.1"/>
    </source>
</evidence>
<dbReference type="Proteomes" id="UP000001194">
    <property type="component" value="Unassembled WGS sequence"/>
</dbReference>
<dbReference type="RefSeq" id="XP_001890333.1">
    <property type="nucleotide sequence ID" value="XM_001890298.1"/>
</dbReference>
<reference evidence="1 2" key="1">
    <citation type="journal article" date="2008" name="Nature">
        <title>The genome of Laccaria bicolor provides insights into mycorrhizal symbiosis.</title>
        <authorList>
            <person name="Martin F."/>
            <person name="Aerts A."/>
            <person name="Ahren D."/>
            <person name="Brun A."/>
            <person name="Danchin E.G.J."/>
            <person name="Duchaussoy F."/>
            <person name="Gibon J."/>
            <person name="Kohler A."/>
            <person name="Lindquist E."/>
            <person name="Pereda V."/>
            <person name="Salamov A."/>
            <person name="Shapiro H.J."/>
            <person name="Wuyts J."/>
            <person name="Blaudez D."/>
            <person name="Buee M."/>
            <person name="Brokstein P."/>
            <person name="Canbaeck B."/>
            <person name="Cohen D."/>
            <person name="Courty P.E."/>
            <person name="Coutinho P.M."/>
            <person name="Delaruelle C."/>
            <person name="Detter J.C."/>
            <person name="Deveau A."/>
            <person name="DiFazio S."/>
            <person name="Duplessis S."/>
            <person name="Fraissinet-Tachet L."/>
            <person name="Lucic E."/>
            <person name="Frey-Klett P."/>
            <person name="Fourrey C."/>
            <person name="Feussner I."/>
            <person name="Gay G."/>
            <person name="Grimwood J."/>
            <person name="Hoegger P.J."/>
            <person name="Jain P."/>
            <person name="Kilaru S."/>
            <person name="Labbe J."/>
            <person name="Lin Y.C."/>
            <person name="Legue V."/>
            <person name="Le Tacon F."/>
            <person name="Marmeisse R."/>
            <person name="Melayah D."/>
            <person name="Montanini B."/>
            <person name="Muratet M."/>
            <person name="Nehls U."/>
            <person name="Niculita-Hirzel H."/>
            <person name="Oudot-Le Secq M.P."/>
            <person name="Peter M."/>
            <person name="Quesneville H."/>
            <person name="Rajashekar B."/>
            <person name="Reich M."/>
            <person name="Rouhier N."/>
            <person name="Schmutz J."/>
            <person name="Yin T."/>
            <person name="Chalot M."/>
            <person name="Henrissat B."/>
            <person name="Kuees U."/>
            <person name="Lucas S."/>
            <person name="Van de Peer Y."/>
            <person name="Podila G.K."/>
            <person name="Polle A."/>
            <person name="Pukkila P.J."/>
            <person name="Richardson P.M."/>
            <person name="Rouze P."/>
            <person name="Sanders I.R."/>
            <person name="Stajich J.E."/>
            <person name="Tunlid A."/>
            <person name="Tuskan G."/>
            <person name="Grigoriev I.V."/>
        </authorList>
    </citation>
    <scope>NUCLEOTIDE SEQUENCE [LARGE SCALE GENOMIC DNA]</scope>
    <source>
        <strain evidence="2">S238N-H82 / ATCC MYA-4686</strain>
    </source>
</reference>
<dbReference type="InterPro" id="IPR041078">
    <property type="entry name" value="Plavaka"/>
</dbReference>
<accession>B0E2B1</accession>
<dbReference type="OrthoDB" id="2418900at2759"/>
<dbReference type="HOGENOM" id="CLU_553282_0_0_1"/>
<dbReference type="KEGG" id="lbc:LACBIDRAFT_335428"/>
<dbReference type="GeneID" id="6085980"/>
<dbReference type="Pfam" id="PF18759">
    <property type="entry name" value="Plavaka"/>
    <property type="match status" value="1"/>
</dbReference>
<dbReference type="EMBL" id="DS547177">
    <property type="protein sequence ID" value="EDQ99025.1"/>
    <property type="molecule type" value="Genomic_DNA"/>
</dbReference>
<sequence length="493" mass="55743">MAYPSSSSSHQASTEMQPEVDRALAGSYIHLIPGQLTHPSLPKPTIFPFPPRSPSHAVQRRMCSLPSHPYNNVVEDSLYDSSDDEDQPIHPLALAGAKSRKKAYNQWGAAYMDYVVWFQLESLPIATAGWTGQWWHVVQNRLPQGATVAPTRLTSSFLEKLSTSGWPRSWEVDFSISETIGSAVLQCNHHVLRSPCPPTFLLDPGGSDNELRDQVPAQPKAGRHEIAKTRRHYGRGTTTSRDERVGDIMNVPNRNTNLTAVRRSWARFKARICRNNIYQDTYEHICLVITDSLFFGPNQCKPSDQACVLITYLSVDKICRDCMSKVEQRGRIQHLFHESMRILLEPLKDAANNRVEMLCADGYVQKIFPVLSSYVADHPEHCLVSCSKYGTCPKCQCPANNLQSPDKYPDCTQLWTEKIIKNTKANACQLSDFYNDCRAQDISGGVYVPFWSGFPHTDIRHIITPNILHQLYQGVFKHIVNWCKQAMSPKELD</sequence>
<name>B0E2B1_LACBS</name>
<gene>
    <name evidence="1" type="ORF">LACBIDRAFT_335428</name>
</gene>
<protein>
    <submittedName>
        <fullName evidence="1">Predicted protein</fullName>
    </submittedName>
</protein>